<dbReference type="Proteomes" id="UP000754710">
    <property type="component" value="Unassembled WGS sequence"/>
</dbReference>
<sequence>MNTDLTDQVHDAFVRRANDVEAPPIDHVAFEAKVGRARTRRRAGVAGAVAAVAAVSAVTLTAGLGLSDLTATPAPPVGSSAPDPAGPVAPLRSKVVWVDEGAVTIFQRGATYAFGYDDLGRFEDAYRTVDGVLVIDGESGLVRMRLSGDGTGKAPLSSRRVTAPVDGAVQAVAVSRDGRTAAWLTLGDQFVLHDLVEDETVATSEVSPGAAVLAAGEDRAVLWDRGRLVLHGDGAPLVVPTSDAMPRDADLAGQVLSVTEYGASGSMTTRFYDVGAGEPAGLPGGEVPAGPGALSADGTRYLAETPEAEEPALAENPAAVALFDTGTGERADFTGLPLWVHEYVWVDADTVAVTGSDLAGDGQDERRDVYTCDLGSMRCVLRAPDANLEDRAPYLVGGYAG</sequence>
<evidence type="ECO:0000313" key="2">
    <source>
        <dbReference type="EMBL" id="MBY9076796.1"/>
    </source>
</evidence>
<accession>A0ABS7RPX2</accession>
<keyword evidence="1" id="KW-0472">Membrane</keyword>
<dbReference type="RefSeq" id="WP_221026579.1">
    <property type="nucleotide sequence ID" value="NZ_JAIEZQ010000003.1"/>
</dbReference>
<reference evidence="2 3" key="1">
    <citation type="submission" date="2021-08" db="EMBL/GenBank/DDBJ databases">
        <title>Nocardioides bacterium WL0053 sp. nov., isolated from the sediment.</title>
        <authorList>
            <person name="Wang L."/>
            <person name="Zhang D."/>
            <person name="Zhang A."/>
        </authorList>
    </citation>
    <scope>NUCLEOTIDE SEQUENCE [LARGE SCALE GENOMIC DNA]</scope>
    <source>
        <strain evidence="2 3">WL0053</strain>
    </source>
</reference>
<keyword evidence="1" id="KW-1133">Transmembrane helix</keyword>
<protein>
    <submittedName>
        <fullName evidence="2">Uncharacterized protein</fullName>
    </submittedName>
</protein>
<evidence type="ECO:0000256" key="1">
    <source>
        <dbReference type="SAM" id="Phobius"/>
    </source>
</evidence>
<evidence type="ECO:0000313" key="3">
    <source>
        <dbReference type="Proteomes" id="UP000754710"/>
    </source>
</evidence>
<dbReference type="SUPFAM" id="SSF82171">
    <property type="entry name" value="DPP6 N-terminal domain-like"/>
    <property type="match status" value="1"/>
</dbReference>
<name>A0ABS7RPX2_9ACTN</name>
<proteinExistence type="predicted"/>
<keyword evidence="1" id="KW-0812">Transmembrane</keyword>
<gene>
    <name evidence="2" type="ORF">K1X13_18345</name>
</gene>
<keyword evidence="3" id="KW-1185">Reference proteome</keyword>
<organism evidence="2 3">
    <name type="scientific">Nocardioides jiangsuensis</name>
    <dbReference type="NCBI Taxonomy" id="2866161"/>
    <lineage>
        <taxon>Bacteria</taxon>
        <taxon>Bacillati</taxon>
        <taxon>Actinomycetota</taxon>
        <taxon>Actinomycetes</taxon>
        <taxon>Propionibacteriales</taxon>
        <taxon>Nocardioidaceae</taxon>
        <taxon>Nocardioides</taxon>
    </lineage>
</organism>
<comment type="caution">
    <text evidence="2">The sequence shown here is derived from an EMBL/GenBank/DDBJ whole genome shotgun (WGS) entry which is preliminary data.</text>
</comment>
<feature type="transmembrane region" description="Helical" evidence="1">
    <location>
        <begin position="43"/>
        <end position="66"/>
    </location>
</feature>
<dbReference type="EMBL" id="JAIEZQ010000003">
    <property type="protein sequence ID" value="MBY9076796.1"/>
    <property type="molecule type" value="Genomic_DNA"/>
</dbReference>